<protein>
    <submittedName>
        <fullName evidence="1">Uncharacterized protein</fullName>
    </submittedName>
</protein>
<dbReference type="AlphaFoldDB" id="A0AA37TM98"/>
<organism evidence="1 2">
    <name type="scientific">Methylobacterium tardum</name>
    <dbReference type="NCBI Taxonomy" id="374432"/>
    <lineage>
        <taxon>Bacteria</taxon>
        <taxon>Pseudomonadati</taxon>
        <taxon>Pseudomonadota</taxon>
        <taxon>Alphaproteobacteria</taxon>
        <taxon>Hyphomicrobiales</taxon>
        <taxon>Methylobacteriaceae</taxon>
        <taxon>Methylobacterium</taxon>
    </lineage>
</organism>
<sequence length="120" mass="13275">MDGVGFKARLRLLGRTQVGFAAEIGVAERTVHDWARQGPPTVVVYLLDLLTKHDLPLGPPDSGDESLKAAIDGQLHRLLASCREEFRPEILQLITDWVDQQSYGDHQKVIKLASPDTGTF</sequence>
<comment type="caution">
    <text evidence="1">The sequence shown here is derived from an EMBL/GenBank/DDBJ whole genome shotgun (WGS) entry which is preliminary data.</text>
</comment>
<evidence type="ECO:0000313" key="1">
    <source>
        <dbReference type="EMBL" id="GLS73474.1"/>
    </source>
</evidence>
<reference evidence="2" key="1">
    <citation type="journal article" date="2019" name="Int. J. Syst. Evol. Microbiol.">
        <title>The Global Catalogue of Microorganisms (GCM) 10K type strain sequencing project: providing services to taxonomists for standard genome sequencing and annotation.</title>
        <authorList>
            <consortium name="The Broad Institute Genomics Platform"/>
            <consortium name="The Broad Institute Genome Sequencing Center for Infectious Disease"/>
            <person name="Wu L."/>
            <person name="Ma J."/>
        </authorList>
    </citation>
    <scope>NUCLEOTIDE SEQUENCE [LARGE SCALE GENOMIC DNA]</scope>
    <source>
        <strain evidence="2">NBRC 103632</strain>
    </source>
</reference>
<evidence type="ECO:0000313" key="2">
    <source>
        <dbReference type="Proteomes" id="UP001157440"/>
    </source>
</evidence>
<dbReference type="Proteomes" id="UP001157440">
    <property type="component" value="Unassembled WGS sequence"/>
</dbReference>
<keyword evidence="2" id="KW-1185">Reference proteome</keyword>
<accession>A0AA37TM98</accession>
<proteinExistence type="predicted"/>
<dbReference type="EMBL" id="BSPL01000027">
    <property type="protein sequence ID" value="GLS73474.1"/>
    <property type="molecule type" value="Genomic_DNA"/>
</dbReference>
<gene>
    <name evidence="1" type="ORF">GCM10007890_54890</name>
</gene>
<name>A0AA37TM98_9HYPH</name>